<feature type="region of interest" description="Disordered" evidence="1">
    <location>
        <begin position="13"/>
        <end position="32"/>
    </location>
</feature>
<proteinExistence type="predicted"/>
<sequence>MSLILAITCGPVRKVRESEDSKKNRKHPGGLS</sequence>
<accession>A0A834W261</accession>
<name>A0A834W261_9FABA</name>
<evidence type="ECO:0000313" key="3">
    <source>
        <dbReference type="Proteomes" id="UP000634136"/>
    </source>
</evidence>
<gene>
    <name evidence="2" type="ORF">G2W53_038673</name>
</gene>
<dbReference type="Proteomes" id="UP000634136">
    <property type="component" value="Unassembled WGS sequence"/>
</dbReference>
<dbReference type="EMBL" id="JAAIUW010000012">
    <property type="protein sequence ID" value="KAF7806512.1"/>
    <property type="molecule type" value="Genomic_DNA"/>
</dbReference>
<evidence type="ECO:0000256" key="1">
    <source>
        <dbReference type="SAM" id="MobiDB-lite"/>
    </source>
</evidence>
<organism evidence="2 3">
    <name type="scientific">Senna tora</name>
    <dbReference type="NCBI Taxonomy" id="362788"/>
    <lineage>
        <taxon>Eukaryota</taxon>
        <taxon>Viridiplantae</taxon>
        <taxon>Streptophyta</taxon>
        <taxon>Embryophyta</taxon>
        <taxon>Tracheophyta</taxon>
        <taxon>Spermatophyta</taxon>
        <taxon>Magnoliopsida</taxon>
        <taxon>eudicotyledons</taxon>
        <taxon>Gunneridae</taxon>
        <taxon>Pentapetalae</taxon>
        <taxon>rosids</taxon>
        <taxon>fabids</taxon>
        <taxon>Fabales</taxon>
        <taxon>Fabaceae</taxon>
        <taxon>Caesalpinioideae</taxon>
        <taxon>Cassia clade</taxon>
        <taxon>Senna</taxon>
    </lineage>
</organism>
<comment type="caution">
    <text evidence="2">The sequence shown here is derived from an EMBL/GenBank/DDBJ whole genome shotgun (WGS) entry which is preliminary data.</text>
</comment>
<reference evidence="2" key="1">
    <citation type="submission" date="2020-09" db="EMBL/GenBank/DDBJ databases">
        <title>Genome-Enabled Discovery of Anthraquinone Biosynthesis in Senna tora.</title>
        <authorList>
            <person name="Kang S.-H."/>
            <person name="Pandey R.P."/>
            <person name="Lee C.-M."/>
            <person name="Sim J.-S."/>
            <person name="Jeong J.-T."/>
            <person name="Choi B.-S."/>
            <person name="Jung M."/>
            <person name="Ginzburg D."/>
            <person name="Zhao K."/>
            <person name="Won S.Y."/>
            <person name="Oh T.-J."/>
            <person name="Yu Y."/>
            <person name="Kim N.-H."/>
            <person name="Lee O.R."/>
            <person name="Lee T.-H."/>
            <person name="Bashyal P."/>
            <person name="Kim T.-S."/>
            <person name="Lee W.-H."/>
            <person name="Kawkins C."/>
            <person name="Kim C.-K."/>
            <person name="Kim J.S."/>
            <person name="Ahn B.O."/>
            <person name="Rhee S.Y."/>
            <person name="Sohng J.K."/>
        </authorList>
    </citation>
    <scope>NUCLEOTIDE SEQUENCE</scope>
    <source>
        <tissue evidence="2">Leaf</tissue>
    </source>
</reference>
<dbReference type="AlphaFoldDB" id="A0A834W261"/>
<keyword evidence="3" id="KW-1185">Reference proteome</keyword>
<evidence type="ECO:0000313" key="2">
    <source>
        <dbReference type="EMBL" id="KAF7806512.1"/>
    </source>
</evidence>
<feature type="compositionally biased region" description="Basic residues" evidence="1">
    <location>
        <begin position="23"/>
        <end position="32"/>
    </location>
</feature>
<protein>
    <submittedName>
        <fullName evidence="2">Uncharacterized protein</fullName>
    </submittedName>
</protein>